<evidence type="ECO:0000256" key="1">
    <source>
        <dbReference type="ARBA" id="ARBA00006622"/>
    </source>
</evidence>
<name>A0A6C0C7K6_9ZZZZ</name>
<evidence type="ECO:0008006" key="7">
    <source>
        <dbReference type="Google" id="ProtNLM"/>
    </source>
</evidence>
<dbReference type="GO" id="GO:0019448">
    <property type="term" value="P:L-cysteine catabolic process"/>
    <property type="evidence" value="ECO:0007669"/>
    <property type="project" value="TreeGrafter"/>
</dbReference>
<evidence type="ECO:0000256" key="3">
    <source>
        <dbReference type="ARBA" id="ARBA00022964"/>
    </source>
</evidence>
<sequence length="106" mass="12857">MNFNNYTKYRIPFPFVDIYFIVWKPFARSKIHDHSKNGCHMFIIKGMLREELYNKKLALIDVRYRDTLDLTYINDDIGYHKIVNGAGYTYSLHIYHPKNHITKYYD</sequence>
<dbReference type="PANTHER" id="PTHR12918:SF1">
    <property type="entry name" value="CYSTEINE DIOXYGENASE TYPE 1"/>
    <property type="match status" value="1"/>
</dbReference>
<evidence type="ECO:0000256" key="4">
    <source>
        <dbReference type="ARBA" id="ARBA00023002"/>
    </source>
</evidence>
<keyword evidence="3" id="KW-0223">Dioxygenase</keyword>
<dbReference type="InterPro" id="IPR011051">
    <property type="entry name" value="RmlC_Cupin_sf"/>
</dbReference>
<dbReference type="Pfam" id="PF05995">
    <property type="entry name" value="CDO_I"/>
    <property type="match status" value="1"/>
</dbReference>
<accession>A0A6C0C7K6</accession>
<keyword evidence="2" id="KW-0479">Metal-binding</keyword>
<dbReference type="AlphaFoldDB" id="A0A6C0C7K6"/>
<dbReference type="SUPFAM" id="SSF51182">
    <property type="entry name" value="RmlC-like cupins"/>
    <property type="match status" value="1"/>
</dbReference>
<organism evidence="6">
    <name type="scientific">viral metagenome</name>
    <dbReference type="NCBI Taxonomy" id="1070528"/>
    <lineage>
        <taxon>unclassified sequences</taxon>
        <taxon>metagenomes</taxon>
        <taxon>organismal metagenomes</taxon>
    </lineage>
</organism>
<keyword evidence="5" id="KW-0408">Iron</keyword>
<comment type="similarity">
    <text evidence="1">Belongs to the cysteine dioxygenase family.</text>
</comment>
<reference evidence="6" key="1">
    <citation type="journal article" date="2020" name="Nature">
        <title>Giant virus diversity and host interactions through global metagenomics.</title>
        <authorList>
            <person name="Schulz F."/>
            <person name="Roux S."/>
            <person name="Paez-Espino D."/>
            <person name="Jungbluth S."/>
            <person name="Walsh D.A."/>
            <person name="Denef V.J."/>
            <person name="McMahon K.D."/>
            <person name="Konstantinidis K.T."/>
            <person name="Eloe-Fadrosh E.A."/>
            <person name="Kyrpides N.C."/>
            <person name="Woyke T."/>
        </authorList>
    </citation>
    <scope>NUCLEOTIDE SEQUENCE</scope>
    <source>
        <strain evidence="6">GVMAG-M-3300020187-37</strain>
    </source>
</reference>
<dbReference type="PANTHER" id="PTHR12918">
    <property type="entry name" value="CYSTEINE DIOXYGENASE"/>
    <property type="match status" value="1"/>
</dbReference>
<proteinExistence type="inferred from homology"/>
<dbReference type="GO" id="GO:0008198">
    <property type="term" value="F:ferrous iron binding"/>
    <property type="evidence" value="ECO:0007669"/>
    <property type="project" value="TreeGrafter"/>
</dbReference>
<evidence type="ECO:0000256" key="5">
    <source>
        <dbReference type="ARBA" id="ARBA00023004"/>
    </source>
</evidence>
<dbReference type="InterPro" id="IPR010300">
    <property type="entry name" value="CDO_1"/>
</dbReference>
<dbReference type="EMBL" id="MN739345">
    <property type="protein sequence ID" value="QHS99618.1"/>
    <property type="molecule type" value="Genomic_DNA"/>
</dbReference>
<dbReference type="InterPro" id="IPR014710">
    <property type="entry name" value="RmlC-like_jellyroll"/>
</dbReference>
<evidence type="ECO:0000313" key="6">
    <source>
        <dbReference type="EMBL" id="QHS99618.1"/>
    </source>
</evidence>
<evidence type="ECO:0000256" key="2">
    <source>
        <dbReference type="ARBA" id="ARBA00022723"/>
    </source>
</evidence>
<dbReference type="GO" id="GO:0017172">
    <property type="term" value="F:cysteine dioxygenase activity"/>
    <property type="evidence" value="ECO:0007669"/>
    <property type="project" value="TreeGrafter"/>
</dbReference>
<protein>
    <recommendedName>
        <fullName evidence="7">Cysteine dioxygenase</fullName>
    </recommendedName>
</protein>
<keyword evidence="4" id="KW-0560">Oxidoreductase</keyword>
<dbReference type="Gene3D" id="2.60.120.10">
    <property type="entry name" value="Jelly Rolls"/>
    <property type="match status" value="1"/>
</dbReference>